<name>M6GLS4_LEPIR</name>
<gene>
    <name evidence="1" type="ORF">LEP1GSC037_4024</name>
</gene>
<evidence type="ECO:0000313" key="2">
    <source>
        <dbReference type="Proteomes" id="UP000012128"/>
    </source>
</evidence>
<dbReference type="EMBL" id="AFLW02000019">
    <property type="protein sequence ID" value="EMM84317.1"/>
    <property type="molecule type" value="Genomic_DNA"/>
</dbReference>
<dbReference type="PANTHER" id="PTHR41291">
    <property type="entry name" value="DNA ALKYLATION REPAIR PROTEIN"/>
    <property type="match status" value="1"/>
</dbReference>
<dbReference type="InterPro" id="IPR016024">
    <property type="entry name" value="ARM-type_fold"/>
</dbReference>
<evidence type="ECO:0000313" key="1">
    <source>
        <dbReference type="EMBL" id="EMM84317.1"/>
    </source>
</evidence>
<reference evidence="1 2" key="1">
    <citation type="submission" date="2013-01" db="EMBL/GenBank/DDBJ databases">
        <authorList>
            <person name="Harkins D.M."/>
            <person name="Durkin A.S."/>
            <person name="Brinkac L.M."/>
            <person name="Haft D.H."/>
            <person name="Selengut J.D."/>
            <person name="Sanka R."/>
            <person name="DePew J."/>
            <person name="Purushe J."/>
            <person name="Hospenthal D.R."/>
            <person name="Murray C.K."/>
            <person name="Pimentel G."/>
            <person name="Wasfy M."/>
            <person name="Parker T."/>
            <person name="Miller R.S."/>
            <person name="Vinetz J.M."/>
            <person name="Sutton G.G."/>
            <person name="Nierman W.C."/>
            <person name="Fouts D.E."/>
        </authorList>
    </citation>
    <scope>NUCLEOTIDE SEQUENCE [LARGE SCALE GENOMIC DNA]</scope>
    <source>
        <strain evidence="1 2">2006001854</strain>
    </source>
</reference>
<accession>M6GLS4</accession>
<dbReference type="AlphaFoldDB" id="M6GLS4"/>
<dbReference type="Proteomes" id="UP000012128">
    <property type="component" value="Unassembled WGS sequence"/>
</dbReference>
<proteinExistence type="predicted"/>
<evidence type="ECO:0008006" key="3">
    <source>
        <dbReference type="Google" id="ProtNLM"/>
    </source>
</evidence>
<dbReference type="SUPFAM" id="SSF48371">
    <property type="entry name" value="ARM repeat"/>
    <property type="match status" value="1"/>
</dbReference>
<organism evidence="1 2">
    <name type="scientific">Leptospira interrogans str. 2006001854</name>
    <dbReference type="NCBI Taxonomy" id="1001590"/>
    <lineage>
        <taxon>Bacteria</taxon>
        <taxon>Pseudomonadati</taxon>
        <taxon>Spirochaetota</taxon>
        <taxon>Spirochaetia</taxon>
        <taxon>Leptospirales</taxon>
        <taxon>Leptospiraceae</taxon>
        <taxon>Leptospira</taxon>
    </lineage>
</organism>
<dbReference type="PANTHER" id="PTHR41291:SF1">
    <property type="entry name" value="DNA ALKYLATION REPAIR PROTEIN"/>
    <property type="match status" value="1"/>
</dbReference>
<comment type="caution">
    <text evidence="1">The sequence shown here is derived from an EMBL/GenBank/DDBJ whole genome shotgun (WGS) entry which is preliminary data.</text>
</comment>
<sequence length="56" mass="6525">MNIEQIMKDLEKMGTPSVKKIFINHGAQEPLFGVKIADLKKIQKKLKKQRTFIRTL</sequence>
<protein>
    <recommendedName>
        <fullName evidence="3">DNA alkylation repair enzyme domain protein</fullName>
    </recommendedName>
</protein>